<sequence length="106" mass="11610">MVRTPAPSASVMSLDKTPHPLCLLMVVREPGGADCIVASLLSVCPRAAVVNTSQYNFPNQVCFASKASVETSFKIKPATRFTCRKQKLITIFITEKRKTNTINHDA</sequence>
<proteinExistence type="predicted"/>
<dbReference type="EMBL" id="JAHUTI010079897">
    <property type="protein sequence ID" value="MED6258041.1"/>
    <property type="molecule type" value="Genomic_DNA"/>
</dbReference>
<name>A0ABU7C5R6_9TELE</name>
<gene>
    <name evidence="1" type="ORF">ATANTOWER_002176</name>
</gene>
<organism evidence="1 2">
    <name type="scientific">Ataeniobius toweri</name>
    <dbReference type="NCBI Taxonomy" id="208326"/>
    <lineage>
        <taxon>Eukaryota</taxon>
        <taxon>Metazoa</taxon>
        <taxon>Chordata</taxon>
        <taxon>Craniata</taxon>
        <taxon>Vertebrata</taxon>
        <taxon>Euteleostomi</taxon>
        <taxon>Actinopterygii</taxon>
        <taxon>Neopterygii</taxon>
        <taxon>Teleostei</taxon>
        <taxon>Neoteleostei</taxon>
        <taxon>Acanthomorphata</taxon>
        <taxon>Ovalentaria</taxon>
        <taxon>Atherinomorphae</taxon>
        <taxon>Cyprinodontiformes</taxon>
        <taxon>Goodeidae</taxon>
        <taxon>Ataeniobius</taxon>
    </lineage>
</organism>
<comment type="caution">
    <text evidence="1">The sequence shown here is derived from an EMBL/GenBank/DDBJ whole genome shotgun (WGS) entry which is preliminary data.</text>
</comment>
<protein>
    <submittedName>
        <fullName evidence="1">Uncharacterized protein</fullName>
    </submittedName>
</protein>
<dbReference type="Proteomes" id="UP001345963">
    <property type="component" value="Unassembled WGS sequence"/>
</dbReference>
<evidence type="ECO:0000313" key="2">
    <source>
        <dbReference type="Proteomes" id="UP001345963"/>
    </source>
</evidence>
<keyword evidence="2" id="KW-1185">Reference proteome</keyword>
<reference evidence="1 2" key="1">
    <citation type="submission" date="2021-07" db="EMBL/GenBank/DDBJ databases">
        <authorList>
            <person name="Palmer J.M."/>
        </authorList>
    </citation>
    <scope>NUCLEOTIDE SEQUENCE [LARGE SCALE GENOMIC DNA]</scope>
    <source>
        <strain evidence="1 2">AT_MEX2019</strain>
        <tissue evidence="1">Muscle</tissue>
    </source>
</reference>
<accession>A0ABU7C5R6</accession>
<evidence type="ECO:0000313" key="1">
    <source>
        <dbReference type="EMBL" id="MED6258041.1"/>
    </source>
</evidence>